<evidence type="ECO:0000256" key="1">
    <source>
        <dbReference type="SAM" id="MobiDB-lite"/>
    </source>
</evidence>
<feature type="region of interest" description="Disordered" evidence="1">
    <location>
        <begin position="17"/>
        <end position="43"/>
    </location>
</feature>
<name>A0A077W9S6_9FUNG</name>
<reference evidence="2" key="1">
    <citation type="journal article" date="2014" name="Genome Announc.">
        <title>De novo whole-genome sequence and genome annotation of Lichtheimia ramosa.</title>
        <authorList>
            <person name="Linde J."/>
            <person name="Schwartze V."/>
            <person name="Binder U."/>
            <person name="Lass-Florl C."/>
            <person name="Voigt K."/>
            <person name="Horn F."/>
        </authorList>
    </citation>
    <scope>NUCLEOTIDE SEQUENCE</scope>
    <source>
        <strain evidence="2">JMRC FSU:6197</strain>
    </source>
</reference>
<dbReference type="EMBL" id="LK023313">
    <property type="protein sequence ID" value="CDS03530.1"/>
    <property type="molecule type" value="Genomic_DNA"/>
</dbReference>
<proteinExistence type="predicted"/>
<evidence type="ECO:0000313" key="2">
    <source>
        <dbReference type="EMBL" id="CDS03530.1"/>
    </source>
</evidence>
<gene>
    <name evidence="2" type="ORF">LRAMOSA00932</name>
</gene>
<dbReference type="AlphaFoldDB" id="A0A077W9S6"/>
<dbReference type="OrthoDB" id="2398163at2759"/>
<feature type="compositionally biased region" description="Polar residues" evidence="1">
    <location>
        <begin position="17"/>
        <end position="27"/>
    </location>
</feature>
<organism evidence="2">
    <name type="scientific">Lichtheimia ramosa</name>
    <dbReference type="NCBI Taxonomy" id="688394"/>
    <lineage>
        <taxon>Eukaryota</taxon>
        <taxon>Fungi</taxon>
        <taxon>Fungi incertae sedis</taxon>
        <taxon>Mucoromycota</taxon>
        <taxon>Mucoromycotina</taxon>
        <taxon>Mucoromycetes</taxon>
        <taxon>Mucorales</taxon>
        <taxon>Lichtheimiaceae</taxon>
        <taxon>Lichtheimia</taxon>
    </lineage>
</organism>
<accession>A0A077W9S6</accession>
<sequence length="77" mass="8719">MLLISRPEKKFMSLLRQPSASSAIDGSQDNDDESPDPSPTPEIQLTKACNFFTILPCEVPLDIYRRPELPYCFTIMV</sequence>
<protein>
    <submittedName>
        <fullName evidence="2">Uncharacterized protein</fullName>
    </submittedName>
</protein>